<evidence type="ECO:0000313" key="2">
    <source>
        <dbReference type="EMBL" id="KAL0008613.1"/>
    </source>
</evidence>
<evidence type="ECO:0000313" key="3">
    <source>
        <dbReference type="Proteomes" id="UP001459277"/>
    </source>
</evidence>
<dbReference type="EMBL" id="JAZDWU010000003">
    <property type="protein sequence ID" value="KAL0008613.1"/>
    <property type="molecule type" value="Genomic_DNA"/>
</dbReference>
<name>A0AAW2DDD9_9ROSI</name>
<sequence length="128" mass="14320">MDGIQQVALPILGIVAAAAATFYAVSFSELREKSFNDLEDSETENGGFNLGVVCFEGRFGLQEFIKILSFIEDVGLNVHHNELDGKYVIYSYTGWSDEDFTMKYIVVCKPPINGCFEERVPSHLNKIT</sequence>
<keyword evidence="1" id="KW-1133">Transmembrane helix</keyword>
<accession>A0AAW2DDD9</accession>
<gene>
    <name evidence="2" type="ORF">SO802_010115</name>
</gene>
<dbReference type="PANTHER" id="PTHR37225">
    <property type="entry name" value="OSJNBA0011F23.3 PROTEIN"/>
    <property type="match status" value="1"/>
</dbReference>
<dbReference type="Proteomes" id="UP001459277">
    <property type="component" value="Unassembled WGS sequence"/>
</dbReference>
<protein>
    <submittedName>
        <fullName evidence="2">Uncharacterized protein</fullName>
    </submittedName>
</protein>
<proteinExistence type="predicted"/>
<keyword evidence="1" id="KW-0472">Membrane</keyword>
<dbReference type="AlphaFoldDB" id="A0AAW2DDD9"/>
<evidence type="ECO:0000256" key="1">
    <source>
        <dbReference type="SAM" id="Phobius"/>
    </source>
</evidence>
<reference evidence="2 3" key="1">
    <citation type="submission" date="2024-01" db="EMBL/GenBank/DDBJ databases">
        <title>A telomere-to-telomere, gap-free genome of sweet tea (Lithocarpus litseifolius).</title>
        <authorList>
            <person name="Zhou J."/>
        </authorList>
    </citation>
    <scope>NUCLEOTIDE SEQUENCE [LARGE SCALE GENOMIC DNA]</scope>
    <source>
        <strain evidence="2">Zhou-2022a</strain>
        <tissue evidence="2">Leaf</tissue>
    </source>
</reference>
<feature type="transmembrane region" description="Helical" evidence="1">
    <location>
        <begin position="6"/>
        <end position="25"/>
    </location>
</feature>
<comment type="caution">
    <text evidence="2">The sequence shown here is derived from an EMBL/GenBank/DDBJ whole genome shotgun (WGS) entry which is preliminary data.</text>
</comment>
<dbReference type="PANTHER" id="PTHR37225:SF1">
    <property type="entry name" value="OS04G0657900 PROTEIN"/>
    <property type="match status" value="1"/>
</dbReference>
<keyword evidence="3" id="KW-1185">Reference proteome</keyword>
<organism evidence="2 3">
    <name type="scientific">Lithocarpus litseifolius</name>
    <dbReference type="NCBI Taxonomy" id="425828"/>
    <lineage>
        <taxon>Eukaryota</taxon>
        <taxon>Viridiplantae</taxon>
        <taxon>Streptophyta</taxon>
        <taxon>Embryophyta</taxon>
        <taxon>Tracheophyta</taxon>
        <taxon>Spermatophyta</taxon>
        <taxon>Magnoliopsida</taxon>
        <taxon>eudicotyledons</taxon>
        <taxon>Gunneridae</taxon>
        <taxon>Pentapetalae</taxon>
        <taxon>rosids</taxon>
        <taxon>fabids</taxon>
        <taxon>Fagales</taxon>
        <taxon>Fagaceae</taxon>
        <taxon>Lithocarpus</taxon>
    </lineage>
</organism>
<keyword evidence="1" id="KW-0812">Transmembrane</keyword>